<evidence type="ECO:0000256" key="1">
    <source>
        <dbReference type="SAM" id="MobiDB-lite"/>
    </source>
</evidence>
<evidence type="ECO:0000313" key="2">
    <source>
        <dbReference type="Proteomes" id="UP000694843"/>
    </source>
</evidence>
<sequence>MLCLPLGTPNLCSQTPNDFDDNTEGLHTPKHISEGYQRKAMSPESNTLDANVSFGVPCSNKINIVLRNPMRNLPADFEGNSSTSGMFSSNQLQLSDDLLNKEEISNILPDSPKSRGDQNENSVNVLLDPSPTAAAIQNVNNAQLSTNTSVEILGLSLDLDSSTGFSSLLSSVVGPPCPSAEPDSSLLNTPSRLKHPTPSSGGAVGGRPCTPSSPSRFVPRDDWLSGAADFSLTGLFDSIDPPLKGAHEDPQAAADPQQTVAILKNPRAPSTTLLGVLNENGVDFTAKFDALTSSQNAESSH</sequence>
<keyword evidence="2" id="KW-1185">Reference proteome</keyword>
<dbReference type="Proteomes" id="UP000694843">
    <property type="component" value="Unplaced"/>
</dbReference>
<accession>A0A8B7NAQ6</accession>
<evidence type="ECO:0000313" key="3">
    <source>
        <dbReference type="RefSeq" id="XP_018010677.1"/>
    </source>
</evidence>
<dbReference type="GeneID" id="108668056"/>
<dbReference type="AlphaFoldDB" id="A0A8B7NAQ6"/>
<dbReference type="RefSeq" id="XP_018010677.1">
    <property type="nucleotide sequence ID" value="XM_018155188.2"/>
</dbReference>
<reference evidence="3" key="1">
    <citation type="submission" date="2025-08" db="UniProtKB">
        <authorList>
            <consortium name="RefSeq"/>
        </authorList>
    </citation>
    <scope>IDENTIFICATION</scope>
    <source>
        <tissue evidence="3">Whole organism</tissue>
    </source>
</reference>
<name>A0A8B7NAQ6_HYAAZ</name>
<protein>
    <submittedName>
        <fullName evidence="3">Uncharacterized protein LOC108668056</fullName>
    </submittedName>
</protein>
<gene>
    <name evidence="3" type="primary">LOC108668056</name>
</gene>
<dbReference type="KEGG" id="hazt:108668056"/>
<dbReference type="OrthoDB" id="10649306at2759"/>
<proteinExistence type="predicted"/>
<feature type="region of interest" description="Disordered" evidence="1">
    <location>
        <begin position="170"/>
        <end position="216"/>
    </location>
</feature>
<organism evidence="2 3">
    <name type="scientific">Hyalella azteca</name>
    <name type="common">Amphipod</name>
    <dbReference type="NCBI Taxonomy" id="294128"/>
    <lineage>
        <taxon>Eukaryota</taxon>
        <taxon>Metazoa</taxon>
        <taxon>Ecdysozoa</taxon>
        <taxon>Arthropoda</taxon>
        <taxon>Crustacea</taxon>
        <taxon>Multicrustacea</taxon>
        <taxon>Malacostraca</taxon>
        <taxon>Eumalacostraca</taxon>
        <taxon>Peracarida</taxon>
        <taxon>Amphipoda</taxon>
        <taxon>Senticaudata</taxon>
        <taxon>Talitrida</taxon>
        <taxon>Talitroidea</taxon>
        <taxon>Hyalellidae</taxon>
        <taxon>Hyalella</taxon>
    </lineage>
</organism>